<proteinExistence type="predicted"/>
<feature type="compositionally biased region" description="Low complexity" evidence="1">
    <location>
        <begin position="196"/>
        <end position="217"/>
    </location>
</feature>
<dbReference type="EMBL" id="PKHA01000013">
    <property type="protein sequence ID" value="PKY98003.1"/>
    <property type="molecule type" value="Genomic_DNA"/>
</dbReference>
<feature type="compositionally biased region" description="Basic and acidic residues" evidence="1">
    <location>
        <begin position="235"/>
        <end position="258"/>
    </location>
</feature>
<dbReference type="AlphaFoldDB" id="A0A2I1KQU4"/>
<comment type="caution">
    <text evidence="2">The sequence shown here is derived from an EMBL/GenBank/DDBJ whole genome shotgun (WGS) entry which is preliminary data.</text>
</comment>
<evidence type="ECO:0000313" key="3">
    <source>
        <dbReference type="Proteomes" id="UP000234778"/>
    </source>
</evidence>
<feature type="compositionally biased region" description="Low complexity" evidence="1">
    <location>
        <begin position="11"/>
        <end position="34"/>
    </location>
</feature>
<reference evidence="2 3" key="1">
    <citation type="submission" date="2017-12" db="EMBL/GenBank/DDBJ databases">
        <title>Phylogenetic diversity of female urinary microbiome.</title>
        <authorList>
            <person name="Thomas-White K."/>
            <person name="Wolfe A.J."/>
        </authorList>
    </citation>
    <scope>NUCLEOTIDE SEQUENCE [LARGE SCALE GENOMIC DNA]</scope>
    <source>
        <strain evidence="2 3">UMB0319</strain>
    </source>
</reference>
<feature type="region of interest" description="Disordered" evidence="1">
    <location>
        <begin position="1"/>
        <end position="45"/>
    </location>
</feature>
<protein>
    <submittedName>
        <fullName evidence="2">Uncharacterized protein</fullName>
    </submittedName>
</protein>
<feature type="region of interest" description="Disordered" evidence="1">
    <location>
        <begin position="88"/>
        <end position="258"/>
    </location>
</feature>
<gene>
    <name evidence="2" type="ORF">CYJ26_09900</name>
</gene>
<name>A0A2I1KQU4_9ACTO</name>
<evidence type="ECO:0000256" key="1">
    <source>
        <dbReference type="SAM" id="MobiDB-lite"/>
    </source>
</evidence>
<feature type="compositionally biased region" description="Low complexity" evidence="1">
    <location>
        <begin position="137"/>
        <end position="156"/>
    </location>
</feature>
<organism evidence="2 3">
    <name type="scientific">Actinomyces urogenitalis</name>
    <dbReference type="NCBI Taxonomy" id="103621"/>
    <lineage>
        <taxon>Bacteria</taxon>
        <taxon>Bacillati</taxon>
        <taxon>Actinomycetota</taxon>
        <taxon>Actinomycetes</taxon>
        <taxon>Actinomycetales</taxon>
        <taxon>Actinomycetaceae</taxon>
        <taxon>Actinomyces</taxon>
    </lineage>
</organism>
<accession>A0A2I1KQU4</accession>
<evidence type="ECO:0000313" key="2">
    <source>
        <dbReference type="EMBL" id="PKY98003.1"/>
    </source>
</evidence>
<sequence>MLARSRQGWDAGAMAATRGAAPETTPASSATSVAGQADEQDAALSWAPLGWEPSLPTVDDAPFGSVLGDPLPGPFMFDASVLDTAPGAAPSAVEASGSTSSYGLMPGAPRSRGEAAPASQSRRGARSRRLAGTTAVPARQQPGAPAAAAGRASSRQTALGDGAAVRTRPAGELSQQERAYWRAQVEEQRRQRRQQQGRLKATAGSGYAPGAGSATPPGYDPAEVRAAAARRARRAQREAEEARKAAEEEAREAAEREKDARAFRNWFWALVILGFIVLRGCI</sequence>
<dbReference type="Proteomes" id="UP000234778">
    <property type="component" value="Unassembled WGS sequence"/>
</dbReference>